<gene>
    <name evidence="1" type="ORF">JHK64_05105</name>
</gene>
<comment type="caution">
    <text evidence="1">The sequence shown here is derived from an EMBL/GenBank/DDBJ whole genome shotgun (WGS) entry which is preliminary data.</text>
</comment>
<dbReference type="SFLD" id="SFLDS00003">
    <property type="entry name" value="Haloacid_Dehalogenase"/>
    <property type="match status" value="1"/>
</dbReference>
<organism evidence="1 2">
    <name type="scientific">Streptococcus zalophi</name>
    <dbReference type="NCBI Taxonomy" id="640031"/>
    <lineage>
        <taxon>Bacteria</taxon>
        <taxon>Bacillati</taxon>
        <taxon>Bacillota</taxon>
        <taxon>Bacilli</taxon>
        <taxon>Lactobacillales</taxon>
        <taxon>Streptococcaceae</taxon>
        <taxon>Streptococcus</taxon>
    </lineage>
</organism>
<dbReference type="Gene3D" id="3.40.50.1000">
    <property type="entry name" value="HAD superfamily/HAD-like"/>
    <property type="match status" value="1"/>
</dbReference>
<dbReference type="GO" id="GO:0008967">
    <property type="term" value="F:phosphoglycolate phosphatase activity"/>
    <property type="evidence" value="ECO:0007669"/>
    <property type="project" value="TreeGrafter"/>
</dbReference>
<dbReference type="Gene3D" id="1.10.150.520">
    <property type="match status" value="1"/>
</dbReference>
<sequence length="217" mass="25254">MKKVIFMDLDGVIFDSYHIWDQVVETLLAQNELSLTTTIRQKLWNSTINQAEDYLLSLLGNDWTLEDLRREKDRLLVKAYEKVTLMPDVFSTLETLVEDGYELVAVTSNESHLALKGLEETSLLPYFNAVYSIFDFNFQNKTKNFLQRVARDIGVSPHHLVMVEDSWQNLKEAKTLGITTLYLENAVYPLEEQKDFIDFRFSQFSDLPKLISTIFTH</sequence>
<keyword evidence="2" id="KW-1185">Reference proteome</keyword>
<name>A0A934PAA6_9STRE</name>
<dbReference type="GO" id="GO:0006281">
    <property type="term" value="P:DNA repair"/>
    <property type="evidence" value="ECO:0007669"/>
    <property type="project" value="TreeGrafter"/>
</dbReference>
<dbReference type="GO" id="GO:0005829">
    <property type="term" value="C:cytosol"/>
    <property type="evidence" value="ECO:0007669"/>
    <property type="project" value="TreeGrafter"/>
</dbReference>
<reference evidence="1 2" key="1">
    <citation type="journal article" date="2021" name="Int. J. Syst. Evol. Microbiol.">
        <title>Streptococcus vicugnae sp. nov., isolated from faeces of alpacas (Vicugna pacos) and cattle (Bos taurus), Streptococcus zalophi sp. nov., and Streptococcus pacificus sp. nov., isolated from respiratory tract of California sea lions (Zalophus californianus).</title>
        <authorList>
            <person name="Volokhov D.V."/>
            <person name="Zagorodnyaya T.A."/>
            <person name="Shen Z."/>
            <person name="Blom J."/>
            <person name="Furtak V.A."/>
            <person name="Eisenberg T."/>
            <person name="Fan P."/>
            <person name="Jeong K.C."/>
            <person name="Gao Y."/>
            <person name="Zhang S."/>
            <person name="Amselle M."/>
        </authorList>
    </citation>
    <scope>NUCLEOTIDE SEQUENCE [LARGE SCALE GENOMIC DNA]</scope>
    <source>
        <strain evidence="2">CSL7508-lung</strain>
    </source>
</reference>
<evidence type="ECO:0000313" key="2">
    <source>
        <dbReference type="Proteomes" id="UP000644875"/>
    </source>
</evidence>
<dbReference type="AlphaFoldDB" id="A0A934PAA6"/>
<evidence type="ECO:0000313" key="1">
    <source>
        <dbReference type="EMBL" id="MBJ8350007.1"/>
    </source>
</evidence>
<dbReference type="InterPro" id="IPR041492">
    <property type="entry name" value="HAD_2"/>
</dbReference>
<proteinExistence type="predicted"/>
<dbReference type="EMBL" id="JAENBP010000005">
    <property type="protein sequence ID" value="MBJ8350007.1"/>
    <property type="molecule type" value="Genomic_DNA"/>
</dbReference>
<dbReference type="SUPFAM" id="SSF56784">
    <property type="entry name" value="HAD-like"/>
    <property type="match status" value="1"/>
</dbReference>
<protein>
    <submittedName>
        <fullName evidence="1">HAD family phosphatase</fullName>
    </submittedName>
</protein>
<dbReference type="InterPro" id="IPR050155">
    <property type="entry name" value="HAD-like_hydrolase_sf"/>
</dbReference>
<dbReference type="SFLD" id="SFLDG01129">
    <property type="entry name" value="C1.5:_HAD__Beta-PGM__Phosphata"/>
    <property type="match status" value="1"/>
</dbReference>
<dbReference type="Proteomes" id="UP000644875">
    <property type="component" value="Unassembled WGS sequence"/>
</dbReference>
<dbReference type="PANTHER" id="PTHR43434:SF1">
    <property type="entry name" value="PHOSPHOGLYCOLATE PHOSPHATASE"/>
    <property type="match status" value="1"/>
</dbReference>
<accession>A0A934PAA6</accession>
<dbReference type="RefSeq" id="WP_199567922.1">
    <property type="nucleotide sequence ID" value="NZ_JAENBP010000005.1"/>
</dbReference>
<dbReference type="Pfam" id="PF13419">
    <property type="entry name" value="HAD_2"/>
    <property type="match status" value="1"/>
</dbReference>
<dbReference type="InterPro" id="IPR036412">
    <property type="entry name" value="HAD-like_sf"/>
</dbReference>
<dbReference type="PANTHER" id="PTHR43434">
    <property type="entry name" value="PHOSPHOGLYCOLATE PHOSPHATASE"/>
    <property type="match status" value="1"/>
</dbReference>
<dbReference type="InterPro" id="IPR023214">
    <property type="entry name" value="HAD_sf"/>
</dbReference>